<dbReference type="EMBL" id="JACAGB010000014">
    <property type="protein sequence ID" value="KAF6326614.1"/>
    <property type="molecule type" value="Genomic_DNA"/>
</dbReference>
<comment type="caution">
    <text evidence="2">The sequence shown here is derived from an EMBL/GenBank/DDBJ whole genome shotgun (WGS) entry which is preliminary data.</text>
</comment>
<protein>
    <submittedName>
        <fullName evidence="2">Poly(U) binding splicing factor 60</fullName>
    </submittedName>
</protein>
<sequence length="137" mass="13537">MATAALALVSKLPATRGFAQLAGPGQWPARRGVRAGGGGGGSGGSGRQMETATGDRLHQDGERAEHSHKAGTASSDARAAGGPPEGQEVRHGAEHQECAGEADHRAPAAAAHQPADGSSAAAGTGHHVPGLRGLHLL</sequence>
<proteinExistence type="predicted"/>
<dbReference type="Proteomes" id="UP000558488">
    <property type="component" value="Unassembled WGS sequence"/>
</dbReference>
<evidence type="ECO:0000256" key="1">
    <source>
        <dbReference type="SAM" id="MobiDB-lite"/>
    </source>
</evidence>
<gene>
    <name evidence="2" type="ORF">mPipKuh1_014388</name>
</gene>
<feature type="compositionally biased region" description="Basic and acidic residues" evidence="1">
    <location>
        <begin position="87"/>
        <end position="106"/>
    </location>
</feature>
<name>A0A7J7VN69_PIPKU</name>
<accession>A0A7J7VN69</accession>
<keyword evidence="3" id="KW-1185">Reference proteome</keyword>
<feature type="region of interest" description="Disordered" evidence="1">
    <location>
        <begin position="19"/>
        <end position="137"/>
    </location>
</feature>
<dbReference type="AlphaFoldDB" id="A0A7J7VN69"/>
<evidence type="ECO:0000313" key="2">
    <source>
        <dbReference type="EMBL" id="KAF6326614.1"/>
    </source>
</evidence>
<evidence type="ECO:0000313" key="3">
    <source>
        <dbReference type="Proteomes" id="UP000558488"/>
    </source>
</evidence>
<organism evidence="2 3">
    <name type="scientific">Pipistrellus kuhlii</name>
    <name type="common">Kuhl's pipistrelle</name>
    <dbReference type="NCBI Taxonomy" id="59472"/>
    <lineage>
        <taxon>Eukaryota</taxon>
        <taxon>Metazoa</taxon>
        <taxon>Chordata</taxon>
        <taxon>Craniata</taxon>
        <taxon>Vertebrata</taxon>
        <taxon>Euteleostomi</taxon>
        <taxon>Mammalia</taxon>
        <taxon>Eutheria</taxon>
        <taxon>Laurasiatheria</taxon>
        <taxon>Chiroptera</taxon>
        <taxon>Yangochiroptera</taxon>
        <taxon>Vespertilionidae</taxon>
        <taxon>Pipistrellus</taxon>
    </lineage>
</organism>
<feature type="compositionally biased region" description="Low complexity" evidence="1">
    <location>
        <begin position="107"/>
        <end position="122"/>
    </location>
</feature>
<feature type="compositionally biased region" description="Gly residues" evidence="1">
    <location>
        <begin position="34"/>
        <end position="46"/>
    </location>
</feature>
<reference evidence="2 3" key="1">
    <citation type="journal article" date="2020" name="Nature">
        <title>Six reference-quality genomes reveal evolution of bat adaptations.</title>
        <authorList>
            <person name="Jebb D."/>
            <person name="Huang Z."/>
            <person name="Pippel M."/>
            <person name="Hughes G.M."/>
            <person name="Lavrichenko K."/>
            <person name="Devanna P."/>
            <person name="Winkler S."/>
            <person name="Jermiin L.S."/>
            <person name="Skirmuntt E.C."/>
            <person name="Katzourakis A."/>
            <person name="Burkitt-Gray L."/>
            <person name="Ray D.A."/>
            <person name="Sullivan K.A.M."/>
            <person name="Roscito J.G."/>
            <person name="Kirilenko B.M."/>
            <person name="Davalos L.M."/>
            <person name="Corthals A.P."/>
            <person name="Power M.L."/>
            <person name="Jones G."/>
            <person name="Ransome R.D."/>
            <person name="Dechmann D.K.N."/>
            <person name="Locatelli A.G."/>
            <person name="Puechmaille S.J."/>
            <person name="Fedrigo O."/>
            <person name="Jarvis E.D."/>
            <person name="Hiller M."/>
            <person name="Vernes S.C."/>
            <person name="Myers E.W."/>
            <person name="Teeling E.C."/>
        </authorList>
    </citation>
    <scope>NUCLEOTIDE SEQUENCE [LARGE SCALE GENOMIC DNA]</scope>
    <source>
        <strain evidence="2">MPipKuh1</strain>
        <tissue evidence="2">Flight muscle</tissue>
    </source>
</reference>
<feature type="compositionally biased region" description="Basic and acidic residues" evidence="1">
    <location>
        <begin position="53"/>
        <end position="68"/>
    </location>
</feature>